<reference evidence="2 3" key="1">
    <citation type="submission" date="2020-07" db="EMBL/GenBank/DDBJ databases">
        <title>Complete genome sequence for Sandaracinobacter sp. M6.</title>
        <authorList>
            <person name="Tang Y."/>
            <person name="Liu Q."/>
            <person name="Guo Z."/>
            <person name="Lei P."/>
            <person name="Huang B."/>
        </authorList>
    </citation>
    <scope>NUCLEOTIDE SEQUENCE [LARGE SCALE GENOMIC DNA]</scope>
    <source>
        <strain evidence="2 3">M6</strain>
    </source>
</reference>
<name>A0A7G5IKX8_9SPHN</name>
<evidence type="ECO:0000313" key="2">
    <source>
        <dbReference type="EMBL" id="QMW24020.1"/>
    </source>
</evidence>
<organism evidence="2 3">
    <name type="scientific">Sandaracinobacteroides saxicola</name>
    <dbReference type="NCBI Taxonomy" id="2759707"/>
    <lineage>
        <taxon>Bacteria</taxon>
        <taxon>Pseudomonadati</taxon>
        <taxon>Pseudomonadota</taxon>
        <taxon>Alphaproteobacteria</taxon>
        <taxon>Sphingomonadales</taxon>
        <taxon>Sphingosinicellaceae</taxon>
        <taxon>Sandaracinobacteroides</taxon>
    </lineage>
</organism>
<dbReference type="RefSeq" id="WP_182297843.1">
    <property type="nucleotide sequence ID" value="NZ_CP059851.1"/>
</dbReference>
<proteinExistence type="predicted"/>
<dbReference type="KEGG" id="sand:H3309_06025"/>
<sequence length="47" mass="5093">MPIIEPPPEGDAPPAPLRERLAWFALLWPLGAAVVGAIAWAMRALLF</sequence>
<protein>
    <submittedName>
        <fullName evidence="2">DUF2474 domain-containing protein</fullName>
    </submittedName>
</protein>
<dbReference type="AlphaFoldDB" id="A0A7G5IKX8"/>
<evidence type="ECO:0000313" key="3">
    <source>
        <dbReference type="Proteomes" id="UP000515292"/>
    </source>
</evidence>
<dbReference type="Proteomes" id="UP000515292">
    <property type="component" value="Chromosome"/>
</dbReference>
<dbReference type="EMBL" id="CP059851">
    <property type="protein sequence ID" value="QMW24020.1"/>
    <property type="molecule type" value="Genomic_DNA"/>
</dbReference>
<evidence type="ECO:0000256" key="1">
    <source>
        <dbReference type="SAM" id="Phobius"/>
    </source>
</evidence>
<keyword evidence="1" id="KW-1133">Transmembrane helix</keyword>
<feature type="transmembrane region" description="Helical" evidence="1">
    <location>
        <begin position="20"/>
        <end position="42"/>
    </location>
</feature>
<keyword evidence="1" id="KW-0472">Membrane</keyword>
<accession>A0A7G5IKX8</accession>
<keyword evidence="3" id="KW-1185">Reference proteome</keyword>
<keyword evidence="1" id="KW-0812">Transmembrane</keyword>
<gene>
    <name evidence="2" type="ORF">H3309_06025</name>
</gene>